<evidence type="ECO:0000313" key="4">
    <source>
        <dbReference type="EMBL" id="CAP60815.1"/>
    </source>
</evidence>
<dbReference type="EMBL" id="CU633445">
    <property type="protein sequence ID" value="CAP60815.1"/>
    <property type="molecule type" value="Genomic_DNA"/>
</dbReference>
<dbReference type="RefSeq" id="XP_001903043.1">
    <property type="nucleotide sequence ID" value="XM_001903008.1"/>
</dbReference>
<dbReference type="GO" id="GO:0007034">
    <property type="term" value="P:vacuolar transport"/>
    <property type="evidence" value="ECO:0007669"/>
    <property type="project" value="UniProtKB-ARBA"/>
</dbReference>
<dbReference type="InterPro" id="IPR002014">
    <property type="entry name" value="VHS_dom"/>
</dbReference>
<name>B2ABE9_PODAN</name>
<dbReference type="SUPFAM" id="SSF48464">
    <property type="entry name" value="ENTH/VHS domain"/>
    <property type="match status" value="1"/>
</dbReference>
<dbReference type="Gene3D" id="1.25.40.90">
    <property type="match status" value="1"/>
</dbReference>
<evidence type="ECO:0000256" key="2">
    <source>
        <dbReference type="SAM" id="MobiDB-lite"/>
    </source>
</evidence>
<feature type="compositionally biased region" description="Basic and acidic residues" evidence="2">
    <location>
        <begin position="512"/>
        <end position="521"/>
    </location>
</feature>
<dbReference type="AlphaFoldDB" id="B2ABE9"/>
<feature type="region of interest" description="Disordered" evidence="2">
    <location>
        <begin position="339"/>
        <end position="541"/>
    </location>
</feature>
<dbReference type="Proteomes" id="UP000001197">
    <property type="component" value="Chromosome 1"/>
</dbReference>
<dbReference type="VEuPathDB" id="FungiDB:PODANS_1_20860"/>
<reference evidence="4 6" key="1">
    <citation type="journal article" date="2008" name="Genome Biol.">
        <title>The genome sequence of the model ascomycete fungus Podospora anserina.</title>
        <authorList>
            <person name="Espagne E."/>
            <person name="Lespinet O."/>
            <person name="Malagnac F."/>
            <person name="Da Silva C."/>
            <person name="Jaillon O."/>
            <person name="Porcel B.M."/>
            <person name="Couloux A."/>
            <person name="Aury J.-M."/>
            <person name="Segurens B."/>
            <person name="Poulain J."/>
            <person name="Anthouard V."/>
            <person name="Grossetete S."/>
            <person name="Khalili H."/>
            <person name="Coppin E."/>
            <person name="Dequard-Chablat M."/>
            <person name="Picard M."/>
            <person name="Contamine V."/>
            <person name="Arnaise S."/>
            <person name="Bourdais A."/>
            <person name="Berteaux-Lecellier V."/>
            <person name="Gautheret D."/>
            <person name="de Vries R.P."/>
            <person name="Battaglia E."/>
            <person name="Coutinho P.M."/>
            <person name="Danchin E.G.J."/>
            <person name="Henrissat B."/>
            <person name="El Khoury R."/>
            <person name="Sainsard-Chanet A."/>
            <person name="Boivin A."/>
            <person name="Pinan-Lucarre B."/>
            <person name="Sellem C.H."/>
            <person name="Debuchy R."/>
            <person name="Wincker P."/>
            <person name="Weissenbach J."/>
            <person name="Silar P."/>
        </authorList>
    </citation>
    <scope>NUCLEOTIDE SEQUENCE [LARGE SCALE GENOMIC DNA]</scope>
    <source>
        <strain evidence="6">S / ATCC MYA-4624 / DSM 980 / FGSC 10383</strain>
        <strain evidence="4">S mat+</strain>
    </source>
</reference>
<accession>B2ABE9</accession>
<evidence type="ECO:0000256" key="1">
    <source>
        <dbReference type="ARBA" id="ARBA00011446"/>
    </source>
</evidence>
<dbReference type="GeneID" id="6187129"/>
<dbReference type="GO" id="GO:0016192">
    <property type="term" value="P:vesicle-mediated transport"/>
    <property type="evidence" value="ECO:0007669"/>
    <property type="project" value="UniProtKB-ARBA"/>
</dbReference>
<feature type="compositionally biased region" description="Gly residues" evidence="2">
    <location>
        <begin position="469"/>
        <end position="479"/>
    </location>
</feature>
<dbReference type="EMBL" id="FO904936">
    <property type="protein sequence ID" value="CDP24478.1"/>
    <property type="molecule type" value="Genomic_DNA"/>
</dbReference>
<organism evidence="4">
    <name type="scientific">Podospora anserina (strain S / ATCC MYA-4624 / DSM 980 / FGSC 10383)</name>
    <name type="common">Pleurage anserina</name>
    <dbReference type="NCBI Taxonomy" id="515849"/>
    <lineage>
        <taxon>Eukaryota</taxon>
        <taxon>Fungi</taxon>
        <taxon>Dikarya</taxon>
        <taxon>Ascomycota</taxon>
        <taxon>Pezizomycotina</taxon>
        <taxon>Sordariomycetes</taxon>
        <taxon>Sordariomycetidae</taxon>
        <taxon>Sordariales</taxon>
        <taxon>Podosporaceae</taxon>
        <taxon>Podospora</taxon>
        <taxon>Podospora anserina</taxon>
    </lineage>
</organism>
<proteinExistence type="predicted"/>
<sequence>MMKNFSMNKVLGTIKKRNNPATEQPQDTAARCVVRFCAIRSPPLVRDTDCDISCRKPFANQKEAPRSETNVIQGDDVIYLPAIVEAAVASPVAATESARLIRKFLSRDYWSRPACQYNAIMLIRILSDNPGPGFTRNFDKKFVDVCKDLLRTGRDSSVRQLLMETLDTFETSKGYDEGLNLIIAMWQKEKKKAYEAYSVRSPITFRLRCTDLEIDHTIHLRRPPQPQRAPLPPAVPPTTPFAIPPTPSPPQPPPLLFPIQSPPPPRPHRTRQSPRGSPHLSQAPRTARRLYAHPRSPRQRPHQGVLRALHRRQQVHPGLQQALNQHHRAVLQAKKHLGEARSDNNTPVSPSSQQDQPPVPPRKPMGSGYGGNGFGVAGGAGFGPSGSSSRSNSNGKGKASAEPSYRTNNPNPAYGPSASMAGPSRSNTGTPAQQEDDPFRDPEPRLSTNNRRVSEDETPRLGYEPFHPGFGGGGAGNGSAGEQVGAGSSSKKNKDVEPVTPISDVTDEQEDAYTRAARERPTAGGSGSEQVVKDPGPLYRY</sequence>
<gene>
    <name evidence="4" type="ORF">PODANS_1_20860</name>
</gene>
<keyword evidence="6" id="KW-1185">Reference proteome</keyword>
<feature type="compositionally biased region" description="Polar residues" evidence="2">
    <location>
        <begin position="424"/>
        <end position="433"/>
    </location>
</feature>
<dbReference type="eggNOG" id="ENOG502S1ZS">
    <property type="taxonomic scope" value="Eukaryota"/>
</dbReference>
<protein>
    <submittedName>
        <fullName evidence="4">Podospora anserina S mat+ genomic DNA chromosome 1, supercontig 5</fullName>
    </submittedName>
</protein>
<feature type="compositionally biased region" description="Low complexity" evidence="2">
    <location>
        <begin position="347"/>
        <end position="356"/>
    </location>
</feature>
<reference evidence="4" key="2">
    <citation type="submission" date="2008-07" db="EMBL/GenBank/DDBJ databases">
        <authorList>
            <person name="Genoscope - CEA"/>
        </authorList>
    </citation>
    <scope>NUCLEOTIDE SEQUENCE</scope>
    <source>
        <strain evidence="4">S mat+</strain>
    </source>
</reference>
<dbReference type="STRING" id="515849.B2ABE9"/>
<feature type="compositionally biased region" description="Gly residues" evidence="2">
    <location>
        <begin position="367"/>
        <end position="384"/>
    </location>
</feature>
<dbReference type="GO" id="GO:0043130">
    <property type="term" value="F:ubiquitin binding"/>
    <property type="evidence" value="ECO:0007669"/>
    <property type="project" value="InterPro"/>
</dbReference>
<feature type="compositionally biased region" description="Low complexity" evidence="2">
    <location>
        <begin position="385"/>
        <end position="400"/>
    </location>
</feature>
<evidence type="ECO:0000259" key="3">
    <source>
        <dbReference type="PROSITE" id="PS50179"/>
    </source>
</evidence>
<feature type="compositionally biased region" description="Pro residues" evidence="2">
    <location>
        <begin position="223"/>
        <end position="265"/>
    </location>
</feature>
<dbReference type="HOGENOM" id="CLU_031989_1_0_1"/>
<evidence type="ECO:0000313" key="6">
    <source>
        <dbReference type="Proteomes" id="UP000001197"/>
    </source>
</evidence>
<dbReference type="OrthoDB" id="5393057at2759"/>
<dbReference type="GO" id="GO:0035091">
    <property type="term" value="F:phosphatidylinositol binding"/>
    <property type="evidence" value="ECO:0007669"/>
    <property type="project" value="InterPro"/>
</dbReference>
<comment type="subunit">
    <text evidence="1">Component of the ESCRT-0 complex composed of HSE1 and VPS27.</text>
</comment>
<feature type="domain" description="VHS" evidence="3">
    <location>
        <begin position="67"/>
        <end position="197"/>
    </location>
</feature>
<evidence type="ECO:0000313" key="5">
    <source>
        <dbReference type="EMBL" id="CDP24478.1"/>
    </source>
</evidence>
<reference evidence="6" key="3">
    <citation type="journal article" date="2014" name="Genetics">
        <title>Maintaining two mating types: Structure of the mating type locus and its role in heterokaryosis in Podospora anserina.</title>
        <authorList>
            <person name="Grognet P."/>
            <person name="Bidard F."/>
            <person name="Kuchly C."/>
            <person name="Tong L.C.H."/>
            <person name="Coppin E."/>
            <person name="Benkhali J.A."/>
            <person name="Couloux A."/>
            <person name="Wincker P."/>
            <person name="Debuchy R."/>
            <person name="Silar P."/>
        </authorList>
    </citation>
    <scope>GENOME REANNOTATION</scope>
    <source>
        <strain evidence="6">S / ATCC MYA-4624 / DSM 980 / FGSC 10383</strain>
    </source>
</reference>
<reference evidence="5" key="4">
    <citation type="submission" date="2015-04" db="EMBL/GenBank/DDBJ databases">
        <title>Maintaining two mating types: Structure of the mating type locus and its role in heterokaryosis in Podospora anserina.</title>
        <authorList>
            <person name="Grognet P."/>
            <person name="Bidard F."/>
            <person name="Kuchly C."/>
            <person name="Chan Ho Tong L."/>
            <person name="Coppin E."/>
            <person name="Ait Benkhali J."/>
            <person name="Couloux A."/>
            <person name="Wincker P."/>
            <person name="Debuchy R."/>
            <person name="Silar P."/>
        </authorList>
    </citation>
    <scope>NUCLEOTIDE SEQUENCE</scope>
</reference>
<feature type="region of interest" description="Disordered" evidence="2">
    <location>
        <begin position="219"/>
        <end position="285"/>
    </location>
</feature>
<dbReference type="InterPro" id="IPR008942">
    <property type="entry name" value="ENTH_VHS"/>
</dbReference>
<dbReference type="PROSITE" id="PS50179">
    <property type="entry name" value="VHS"/>
    <property type="match status" value="1"/>
</dbReference>
<dbReference type="KEGG" id="pan:PODANSg055"/>